<dbReference type="Pfam" id="PF05625">
    <property type="entry name" value="PAXNEB"/>
    <property type="match status" value="1"/>
</dbReference>
<evidence type="ECO:0000313" key="10">
    <source>
        <dbReference type="Proteomes" id="UP000095287"/>
    </source>
</evidence>
<keyword evidence="8" id="KW-0539">Nucleus</keyword>
<evidence type="ECO:0000256" key="9">
    <source>
        <dbReference type="SAM" id="SignalP"/>
    </source>
</evidence>
<feature type="chain" id="PRO_5009312266" description="Elongator complex protein 4" evidence="9">
    <location>
        <begin position="33"/>
        <end position="357"/>
    </location>
</feature>
<dbReference type="Proteomes" id="UP000095287">
    <property type="component" value="Unplaced"/>
</dbReference>
<evidence type="ECO:0000256" key="4">
    <source>
        <dbReference type="ARBA" id="ARBA00007573"/>
    </source>
</evidence>
<evidence type="ECO:0000256" key="3">
    <source>
        <dbReference type="ARBA" id="ARBA00005043"/>
    </source>
</evidence>
<dbReference type="GO" id="GO:0005737">
    <property type="term" value="C:cytoplasm"/>
    <property type="evidence" value="ECO:0007669"/>
    <property type="project" value="UniProtKB-SubCell"/>
</dbReference>
<organism evidence="10 11">
    <name type="scientific">Steinernema glaseri</name>
    <dbReference type="NCBI Taxonomy" id="37863"/>
    <lineage>
        <taxon>Eukaryota</taxon>
        <taxon>Metazoa</taxon>
        <taxon>Ecdysozoa</taxon>
        <taxon>Nematoda</taxon>
        <taxon>Chromadorea</taxon>
        <taxon>Rhabditida</taxon>
        <taxon>Tylenchina</taxon>
        <taxon>Panagrolaimomorpha</taxon>
        <taxon>Strongyloidoidea</taxon>
        <taxon>Steinernematidae</taxon>
        <taxon>Steinernema</taxon>
    </lineage>
</organism>
<name>A0A1I7YK42_9BILA</name>
<evidence type="ECO:0000256" key="7">
    <source>
        <dbReference type="ARBA" id="ARBA00022694"/>
    </source>
</evidence>
<dbReference type="GO" id="GO:0033588">
    <property type="term" value="C:elongator holoenzyme complex"/>
    <property type="evidence" value="ECO:0007669"/>
    <property type="project" value="InterPro"/>
</dbReference>
<reference evidence="11" key="1">
    <citation type="submission" date="2016-11" db="UniProtKB">
        <authorList>
            <consortium name="WormBaseParasite"/>
        </authorList>
    </citation>
    <scope>IDENTIFICATION</scope>
</reference>
<dbReference type="CDD" id="cd19494">
    <property type="entry name" value="Elp4"/>
    <property type="match status" value="1"/>
</dbReference>
<dbReference type="InterPro" id="IPR008728">
    <property type="entry name" value="Elongator_complex_protein_4"/>
</dbReference>
<keyword evidence="7" id="KW-0819">tRNA processing</keyword>
<dbReference type="UniPathway" id="UPA00988"/>
<dbReference type="Gene3D" id="3.40.50.300">
    <property type="entry name" value="P-loop containing nucleotide triphosphate hydrolases"/>
    <property type="match status" value="1"/>
</dbReference>
<dbReference type="GO" id="GO:0008023">
    <property type="term" value="C:transcription elongation factor complex"/>
    <property type="evidence" value="ECO:0007669"/>
    <property type="project" value="TreeGrafter"/>
</dbReference>
<accession>A0A1I7YK42</accession>
<dbReference type="GO" id="GO:0002098">
    <property type="term" value="P:tRNA wobble uridine modification"/>
    <property type="evidence" value="ECO:0007669"/>
    <property type="project" value="InterPro"/>
</dbReference>
<dbReference type="AlphaFoldDB" id="A0A1I7YK42"/>
<keyword evidence="10" id="KW-1185">Reference proteome</keyword>
<evidence type="ECO:0000256" key="5">
    <source>
        <dbReference type="ARBA" id="ARBA00020265"/>
    </source>
</evidence>
<dbReference type="InterPro" id="IPR027417">
    <property type="entry name" value="P-loop_NTPase"/>
</dbReference>
<comment type="similarity">
    <text evidence="4">Belongs to the ELP4 family.</text>
</comment>
<evidence type="ECO:0000256" key="6">
    <source>
        <dbReference type="ARBA" id="ARBA00022490"/>
    </source>
</evidence>
<proteinExistence type="inferred from homology"/>
<feature type="signal peptide" evidence="9">
    <location>
        <begin position="1"/>
        <end position="32"/>
    </location>
</feature>
<comment type="pathway">
    <text evidence="3">tRNA modification; 5-methoxycarbonylmethyl-2-thiouridine-tRNA biosynthesis.</text>
</comment>
<comment type="subcellular location">
    <subcellularLocation>
        <location evidence="2">Cytoplasm</location>
    </subcellularLocation>
    <subcellularLocation>
        <location evidence="1">Nucleus</location>
    </subcellularLocation>
</comment>
<keyword evidence="9" id="KW-0732">Signal</keyword>
<sequence length="357" mass="39642">MYLHRWHLILMPLRTRLVLFALFGTMIRNGAAPSVACIPGTTLKSRQLETSTGCSAIDHLLGGSLPNTGIVAIDEPASRAFTFALQRYFVGEGAAHNHHLVIASSSKKFPEELLSKIPMKRTGSSTDKRSEPMEMSDPSLKIAWRYATVPKVDSGIGKESQFDLGKILPAEDVERVPKTVMAGCSTYQECWKVLHEKFGEDEFTVEGKTKKNLLRIVIDGIGSPLWGDPQQFRSFLVHLRAFTRKSYAIVLISFDSSTLPESEATFLKHTVDAVFQLQSCDEGETIPGNVRANGRFYVEKLAAINSIATTALDCCDFVYELHRKSFDVKIMHLPPAFLDENPAVESAKPACSQFHDF</sequence>
<protein>
    <recommendedName>
        <fullName evidence="5">Elongator complex protein 4</fullName>
    </recommendedName>
</protein>
<evidence type="ECO:0000313" key="11">
    <source>
        <dbReference type="WBParaSite" id="L893_g16925.t1"/>
    </source>
</evidence>
<keyword evidence="6" id="KW-0963">Cytoplasm</keyword>
<dbReference type="PANTHER" id="PTHR12896:SF1">
    <property type="entry name" value="ELONGATOR COMPLEX PROTEIN 4"/>
    <property type="match status" value="1"/>
</dbReference>
<dbReference type="PANTHER" id="PTHR12896">
    <property type="entry name" value="PAX6 NEIGHBOR PROTEIN PAXNEB"/>
    <property type="match status" value="1"/>
</dbReference>
<evidence type="ECO:0000256" key="1">
    <source>
        <dbReference type="ARBA" id="ARBA00004123"/>
    </source>
</evidence>
<evidence type="ECO:0000256" key="2">
    <source>
        <dbReference type="ARBA" id="ARBA00004496"/>
    </source>
</evidence>
<evidence type="ECO:0000256" key="8">
    <source>
        <dbReference type="ARBA" id="ARBA00023242"/>
    </source>
</evidence>
<dbReference type="WBParaSite" id="L893_g16925.t1">
    <property type="protein sequence ID" value="L893_g16925.t1"/>
    <property type="gene ID" value="L893_g16925"/>
</dbReference>